<feature type="compositionally biased region" description="Gly residues" evidence="1">
    <location>
        <begin position="129"/>
        <end position="140"/>
    </location>
</feature>
<feature type="region of interest" description="Disordered" evidence="1">
    <location>
        <begin position="127"/>
        <end position="168"/>
    </location>
</feature>
<feature type="non-terminal residue" evidence="2">
    <location>
        <position position="1"/>
    </location>
</feature>
<evidence type="ECO:0000256" key="1">
    <source>
        <dbReference type="SAM" id="MobiDB-lite"/>
    </source>
</evidence>
<name>A0ABU3HEL1_9BACL</name>
<gene>
    <name evidence="2" type="ORF">J2Z22_004854</name>
</gene>
<dbReference type="EMBL" id="JAUSUY010000049">
    <property type="protein sequence ID" value="MDT3429253.1"/>
    <property type="molecule type" value="Genomic_DNA"/>
</dbReference>
<accession>A0ABU3HEL1</accession>
<dbReference type="RefSeq" id="WP_312001477.1">
    <property type="nucleotide sequence ID" value="NZ_JAUSUY010000049.1"/>
</dbReference>
<evidence type="ECO:0008006" key="4">
    <source>
        <dbReference type="Google" id="ProtNLM"/>
    </source>
</evidence>
<keyword evidence="3" id="KW-1185">Reference proteome</keyword>
<proteinExistence type="predicted"/>
<evidence type="ECO:0000313" key="2">
    <source>
        <dbReference type="EMBL" id="MDT3429253.1"/>
    </source>
</evidence>
<protein>
    <recommendedName>
        <fullName evidence="4">Pre-toxin TG domain-containing protein</fullName>
    </recommendedName>
</protein>
<organism evidence="2 3">
    <name type="scientific">Paenibacillus forsythiae</name>
    <dbReference type="NCBI Taxonomy" id="365616"/>
    <lineage>
        <taxon>Bacteria</taxon>
        <taxon>Bacillati</taxon>
        <taxon>Bacillota</taxon>
        <taxon>Bacilli</taxon>
        <taxon>Bacillales</taxon>
        <taxon>Paenibacillaceae</taxon>
        <taxon>Paenibacillus</taxon>
    </lineage>
</organism>
<dbReference type="Proteomes" id="UP001248709">
    <property type="component" value="Unassembled WGS sequence"/>
</dbReference>
<reference evidence="2 3" key="1">
    <citation type="submission" date="2023-07" db="EMBL/GenBank/DDBJ databases">
        <title>Genomic Encyclopedia of Type Strains, Phase IV (KMG-IV): sequencing the most valuable type-strain genomes for metagenomic binning, comparative biology and taxonomic classification.</title>
        <authorList>
            <person name="Goeker M."/>
        </authorList>
    </citation>
    <scope>NUCLEOTIDE SEQUENCE [LARGE SCALE GENOMIC DNA]</scope>
    <source>
        <strain evidence="2 3">T98</strain>
    </source>
</reference>
<feature type="compositionally biased region" description="Basic and acidic residues" evidence="1">
    <location>
        <begin position="143"/>
        <end position="152"/>
    </location>
</feature>
<sequence length="281" mass="29490">YRMVAGAADGAFSSAVSQLLSGEKVNWKEVAIAGGVGFLTAGLLDAKVLGAMGKGIGKIAPTWVKEGFSAVMNGFGKAVQKLKNAGSELADAISRGSSYLNPKNYGVLATPEGATFFAKVGDEPLVGSAGRGAKGSGGGTPPKPKEPPEKPPEAGGTGDPTDTTKGVSEFNFGKYLKNEIGDPPSDMIDPHAHHILFKEGHGKSQKELVKEGQEILREYGLDPIFGLENLVWAPNRVKGQHGIDALKNVVDKIKAVKEAGGDLEDMVKMLKKLGDIAKRRK</sequence>
<evidence type="ECO:0000313" key="3">
    <source>
        <dbReference type="Proteomes" id="UP001248709"/>
    </source>
</evidence>
<comment type="caution">
    <text evidence="2">The sequence shown here is derived from an EMBL/GenBank/DDBJ whole genome shotgun (WGS) entry which is preliminary data.</text>
</comment>